<evidence type="ECO:0000313" key="2">
    <source>
        <dbReference type="Proteomes" id="UP000655225"/>
    </source>
</evidence>
<keyword evidence="2" id="KW-1185">Reference proteome</keyword>
<gene>
    <name evidence="1" type="ORF">HHK36_006985</name>
</gene>
<accession>A0A835DL83</accession>
<sequence length="76" mass="8545">MFLTYQRSAPAGEYQILLPSPHCRAILTQTARLFSHLAVLASCCHLVAQHPELFTQPSSLLSSNLWGCRNFPLWFG</sequence>
<proteinExistence type="predicted"/>
<comment type="caution">
    <text evidence="1">The sequence shown here is derived from an EMBL/GenBank/DDBJ whole genome shotgun (WGS) entry which is preliminary data.</text>
</comment>
<dbReference type="AlphaFoldDB" id="A0A835DL83"/>
<name>A0A835DL83_TETSI</name>
<reference evidence="1 2" key="1">
    <citation type="submission" date="2020-04" db="EMBL/GenBank/DDBJ databases">
        <title>Plant Genome Project.</title>
        <authorList>
            <person name="Zhang R.-G."/>
        </authorList>
    </citation>
    <scope>NUCLEOTIDE SEQUENCE [LARGE SCALE GENOMIC DNA]</scope>
    <source>
        <strain evidence="1">YNK0</strain>
        <tissue evidence="1">Leaf</tissue>
    </source>
</reference>
<dbReference type="Proteomes" id="UP000655225">
    <property type="component" value="Unassembled WGS sequence"/>
</dbReference>
<organism evidence="1 2">
    <name type="scientific">Tetracentron sinense</name>
    <name type="common">Spur-leaf</name>
    <dbReference type="NCBI Taxonomy" id="13715"/>
    <lineage>
        <taxon>Eukaryota</taxon>
        <taxon>Viridiplantae</taxon>
        <taxon>Streptophyta</taxon>
        <taxon>Embryophyta</taxon>
        <taxon>Tracheophyta</taxon>
        <taxon>Spermatophyta</taxon>
        <taxon>Magnoliopsida</taxon>
        <taxon>Trochodendrales</taxon>
        <taxon>Trochodendraceae</taxon>
        <taxon>Tetracentron</taxon>
    </lineage>
</organism>
<dbReference type="EMBL" id="JABCRI010000004">
    <property type="protein sequence ID" value="KAF8407848.1"/>
    <property type="molecule type" value="Genomic_DNA"/>
</dbReference>
<protein>
    <submittedName>
        <fullName evidence="1">Uncharacterized protein</fullName>
    </submittedName>
</protein>
<evidence type="ECO:0000313" key="1">
    <source>
        <dbReference type="EMBL" id="KAF8407848.1"/>
    </source>
</evidence>